<sequence length="81" mass="9671">MDLLQNNNCCCRRICTGTYVGKYIALELTIKPNIVDVKVPRRFSLRVRAFYACPDKDATEQQNFAFLFLFFRLWRARWELC</sequence>
<proteinExistence type="predicted"/>
<accession>A0A131YE85</accession>
<name>A0A131YE85_RHIAP</name>
<organism evidence="1">
    <name type="scientific">Rhipicephalus appendiculatus</name>
    <name type="common">Brown ear tick</name>
    <dbReference type="NCBI Taxonomy" id="34631"/>
    <lineage>
        <taxon>Eukaryota</taxon>
        <taxon>Metazoa</taxon>
        <taxon>Ecdysozoa</taxon>
        <taxon>Arthropoda</taxon>
        <taxon>Chelicerata</taxon>
        <taxon>Arachnida</taxon>
        <taxon>Acari</taxon>
        <taxon>Parasitiformes</taxon>
        <taxon>Ixodida</taxon>
        <taxon>Ixodoidea</taxon>
        <taxon>Ixodidae</taxon>
        <taxon>Rhipicephalinae</taxon>
        <taxon>Rhipicephalus</taxon>
        <taxon>Rhipicephalus</taxon>
    </lineage>
</organism>
<evidence type="ECO:0000313" key="1">
    <source>
        <dbReference type="EMBL" id="JAP76386.1"/>
    </source>
</evidence>
<reference evidence="1" key="1">
    <citation type="journal article" date="2016" name="Ticks Tick Borne Dis.">
        <title>De novo assembly and annotation of the salivary gland transcriptome of Rhipicephalus appendiculatus male and female ticks during blood feeding.</title>
        <authorList>
            <person name="de Castro M.H."/>
            <person name="de Klerk D."/>
            <person name="Pienaar R."/>
            <person name="Latif A.A."/>
            <person name="Rees D.J."/>
            <person name="Mans B.J."/>
        </authorList>
    </citation>
    <scope>NUCLEOTIDE SEQUENCE</scope>
    <source>
        <tissue evidence="1">Salivary glands</tissue>
    </source>
</reference>
<dbReference type="AlphaFoldDB" id="A0A131YE85"/>
<dbReference type="EMBL" id="GEDV01012171">
    <property type="protein sequence ID" value="JAP76386.1"/>
    <property type="molecule type" value="Transcribed_RNA"/>
</dbReference>
<protein>
    <submittedName>
        <fullName evidence="1">Uncharacterized protein</fullName>
    </submittedName>
</protein>